<feature type="transmembrane region" description="Helical" evidence="2">
    <location>
        <begin position="168"/>
        <end position="187"/>
    </location>
</feature>
<keyword evidence="5" id="KW-1185">Reference proteome</keyword>
<dbReference type="SMART" id="SM00530">
    <property type="entry name" value="HTH_XRE"/>
    <property type="match status" value="1"/>
</dbReference>
<evidence type="ECO:0000256" key="2">
    <source>
        <dbReference type="SAM" id="Phobius"/>
    </source>
</evidence>
<dbReference type="InterPro" id="IPR001387">
    <property type="entry name" value="Cro/C1-type_HTH"/>
</dbReference>
<dbReference type="EMBL" id="CP060633">
    <property type="protein sequence ID" value="QNM01818.1"/>
    <property type="molecule type" value="Genomic_DNA"/>
</dbReference>
<organism evidence="4 5">
    <name type="scientific">Simiaoa sunii</name>
    <dbReference type="NCBI Taxonomy" id="2763672"/>
    <lineage>
        <taxon>Bacteria</taxon>
        <taxon>Bacillati</taxon>
        <taxon>Bacillota</taxon>
        <taxon>Clostridia</taxon>
        <taxon>Lachnospirales</taxon>
        <taxon>Lachnospiraceae</taxon>
        <taxon>Simiaoa</taxon>
    </lineage>
</organism>
<feature type="transmembrane region" description="Helical" evidence="2">
    <location>
        <begin position="207"/>
        <end position="225"/>
    </location>
</feature>
<proteinExistence type="predicted"/>
<sequence length="308" mass="34193">MDKKKTGNLIREARQCKNYTQSELGRMLGVTNKAVSRWENGESFPDIGVLESLSHLLELPIQDIVTGERAGDREEAVTEVVRLAKLQEQRKREKRILYLIVLGLLIYHCVIGICLFSGRGLFGGRDIACQVAGISMAGTLTMLGLVYRYFGKEEDVKMIPSSQLSRGLGIASLAMLLWSVGIMYLSFGMVRAGSVPLGMELSSLGPFLNNQLCAGYALNVIFLAVEMYRLLMERTVLHPGCVISPAVIYLDFFYIDILGRMDTLDSVWKALDRGTVLILLEAVSGIVFLFIQSHRSRSHASDSPHQSQ</sequence>
<dbReference type="PROSITE" id="PS50943">
    <property type="entry name" value="HTH_CROC1"/>
    <property type="match status" value="1"/>
</dbReference>
<dbReference type="KEGG" id="ssun:H9Q77_12050"/>
<keyword evidence="2" id="KW-0472">Membrane</keyword>
<dbReference type="SUPFAM" id="SSF47413">
    <property type="entry name" value="lambda repressor-like DNA-binding domains"/>
    <property type="match status" value="1"/>
</dbReference>
<dbReference type="Gene3D" id="1.10.260.40">
    <property type="entry name" value="lambda repressor-like DNA-binding domains"/>
    <property type="match status" value="1"/>
</dbReference>
<reference evidence="4 5" key="1">
    <citation type="submission" date="2020-08" db="EMBL/GenBank/DDBJ databases">
        <authorList>
            <person name="Liu C."/>
            <person name="Sun Q."/>
        </authorList>
    </citation>
    <scope>NUCLEOTIDE SEQUENCE [LARGE SCALE GENOMIC DNA]</scope>
    <source>
        <strain evidence="4 5">NSJ-8</strain>
    </source>
</reference>
<evidence type="ECO:0000256" key="1">
    <source>
        <dbReference type="ARBA" id="ARBA00023125"/>
    </source>
</evidence>
<feature type="transmembrane region" description="Helical" evidence="2">
    <location>
        <begin position="130"/>
        <end position="147"/>
    </location>
</feature>
<evidence type="ECO:0000313" key="4">
    <source>
        <dbReference type="EMBL" id="QNM01818.1"/>
    </source>
</evidence>
<evidence type="ECO:0000259" key="3">
    <source>
        <dbReference type="PROSITE" id="PS50943"/>
    </source>
</evidence>
<dbReference type="Proteomes" id="UP000515981">
    <property type="component" value="Chromosome"/>
</dbReference>
<keyword evidence="2" id="KW-0812">Transmembrane</keyword>
<dbReference type="GO" id="GO:0003677">
    <property type="term" value="F:DNA binding"/>
    <property type="evidence" value="ECO:0007669"/>
    <property type="project" value="UniProtKB-KW"/>
</dbReference>
<feature type="transmembrane region" description="Helical" evidence="2">
    <location>
        <begin position="96"/>
        <end position="118"/>
    </location>
</feature>
<feature type="transmembrane region" description="Helical" evidence="2">
    <location>
        <begin position="275"/>
        <end position="291"/>
    </location>
</feature>
<feature type="transmembrane region" description="Helical" evidence="2">
    <location>
        <begin position="237"/>
        <end position="255"/>
    </location>
</feature>
<name>A0A7G9FTD6_9FIRM</name>
<dbReference type="Pfam" id="PF01381">
    <property type="entry name" value="HTH_3"/>
    <property type="match status" value="1"/>
</dbReference>
<dbReference type="CDD" id="cd00093">
    <property type="entry name" value="HTH_XRE"/>
    <property type="match status" value="1"/>
</dbReference>
<dbReference type="InterPro" id="IPR010982">
    <property type="entry name" value="Lambda_DNA-bd_dom_sf"/>
</dbReference>
<dbReference type="AlphaFoldDB" id="A0A7G9FTD6"/>
<keyword evidence="2" id="KW-1133">Transmembrane helix</keyword>
<feature type="domain" description="HTH cro/C1-type" evidence="3">
    <location>
        <begin position="10"/>
        <end position="64"/>
    </location>
</feature>
<gene>
    <name evidence="4" type="ORF">H9Q77_12050</name>
</gene>
<protein>
    <submittedName>
        <fullName evidence="4">Helix-turn-helix transcriptional regulator</fullName>
    </submittedName>
</protein>
<dbReference type="RefSeq" id="WP_249325720.1">
    <property type="nucleotide sequence ID" value="NZ_CP060633.1"/>
</dbReference>
<accession>A0A7G9FTD6</accession>
<keyword evidence="1" id="KW-0238">DNA-binding</keyword>
<evidence type="ECO:0000313" key="5">
    <source>
        <dbReference type="Proteomes" id="UP000515981"/>
    </source>
</evidence>
<dbReference type="PANTHER" id="PTHR46558">
    <property type="entry name" value="TRACRIPTIONAL REGULATORY PROTEIN-RELATED-RELATED"/>
    <property type="match status" value="1"/>
</dbReference>
<dbReference type="PANTHER" id="PTHR46558:SF11">
    <property type="entry name" value="HTH-TYPE TRANSCRIPTIONAL REGULATOR XRE"/>
    <property type="match status" value="1"/>
</dbReference>